<dbReference type="InterPro" id="IPR027417">
    <property type="entry name" value="P-loop_NTPase"/>
</dbReference>
<reference evidence="1 2" key="1">
    <citation type="journal article" date="2013" name="Appl. Environ. Microbiol.">
        <title>The genome of the alga-associated marine flavobacterium Formosa agariphila KMM 3901T reveals a broad potential for degradation of algal polysaccharides.</title>
        <authorList>
            <person name="Mann A.J."/>
            <person name="Hahnke R.L."/>
            <person name="Huang S."/>
            <person name="Werner J."/>
            <person name="Xing P."/>
            <person name="Barbeyron T."/>
            <person name="Huettel B."/>
            <person name="Stueber K."/>
            <person name="Reinhardt R."/>
            <person name="Harder J."/>
            <person name="Gloeckner F.O."/>
            <person name="Amann R.I."/>
            <person name="Teeling H."/>
        </authorList>
    </citation>
    <scope>NUCLEOTIDE SEQUENCE [LARGE SCALE GENOMIC DNA]</scope>
    <source>
        <strain evidence="2">DSM 15362 / KCTC 12365 / LMG 23005 / KMM 3901</strain>
    </source>
</reference>
<sequence>MVNNKILIAGMHRSGTSLSANLLRESGLFIGDDLMNGGFDNKNGHFEDYEFVNLQEKDLRRKGFESTGLKNIENFNFEFDNQSKALIKEIIKKRETHDVWGWKDPRSTLYLLAWKKIIPDLKVIAIYRDYDEVVNSLDRRYWYKIKNKVNYDSFRRFIHKLIYPVNSQYLKYNHYKAWSVYNESILKFKELYPQDIVIYNLPIFINNYNANIDNINEKFRIKLNHFNVDKIFESDTIKHKKDNGIKFFSEKRLKNITGKLNHSADK</sequence>
<evidence type="ECO:0000313" key="2">
    <source>
        <dbReference type="Proteomes" id="UP000016160"/>
    </source>
</evidence>
<dbReference type="OrthoDB" id="9816424at2"/>
<keyword evidence="2" id="KW-1185">Reference proteome</keyword>
<dbReference type="Proteomes" id="UP000016160">
    <property type="component" value="Chromosome"/>
</dbReference>
<dbReference type="eggNOG" id="COG3551">
    <property type="taxonomic scope" value="Bacteria"/>
</dbReference>
<dbReference type="PATRIC" id="fig|1347342.6.peg.2932"/>
<dbReference type="HOGENOM" id="CLU_088522_0_0_10"/>
<dbReference type="STRING" id="1347342.BN863_29140"/>
<evidence type="ECO:0000313" key="1">
    <source>
        <dbReference type="EMBL" id="CDF80626.1"/>
    </source>
</evidence>
<dbReference type="EMBL" id="HG315671">
    <property type="protein sequence ID" value="CDF80626.1"/>
    <property type="molecule type" value="Genomic_DNA"/>
</dbReference>
<dbReference type="RefSeq" id="WP_038531873.1">
    <property type="nucleotide sequence ID" value="NZ_HG315671.1"/>
</dbReference>
<evidence type="ECO:0008006" key="3">
    <source>
        <dbReference type="Google" id="ProtNLM"/>
    </source>
</evidence>
<proteinExistence type="predicted"/>
<name>T2KQ92_FORAG</name>
<dbReference type="AlphaFoldDB" id="T2KQ92"/>
<organism evidence="1 2">
    <name type="scientific">Formosa agariphila (strain DSM 15362 / KCTC 12365 / LMG 23005 / KMM 3901 / M-2Alg 35-1)</name>
    <dbReference type="NCBI Taxonomy" id="1347342"/>
    <lineage>
        <taxon>Bacteria</taxon>
        <taxon>Pseudomonadati</taxon>
        <taxon>Bacteroidota</taxon>
        <taxon>Flavobacteriia</taxon>
        <taxon>Flavobacteriales</taxon>
        <taxon>Flavobacteriaceae</taxon>
        <taxon>Formosa</taxon>
    </lineage>
</organism>
<gene>
    <name evidence="1" type="ORF">BN863_29140</name>
</gene>
<protein>
    <recommendedName>
        <fullName evidence="3">Sulfotransferase family protein</fullName>
    </recommendedName>
</protein>
<dbReference type="SUPFAM" id="SSF52540">
    <property type="entry name" value="P-loop containing nucleoside triphosphate hydrolases"/>
    <property type="match status" value="1"/>
</dbReference>
<dbReference type="Gene3D" id="3.40.50.300">
    <property type="entry name" value="P-loop containing nucleotide triphosphate hydrolases"/>
    <property type="match status" value="1"/>
</dbReference>
<dbReference type="Pfam" id="PF13469">
    <property type="entry name" value="Sulfotransfer_3"/>
    <property type="match status" value="1"/>
</dbReference>
<accession>T2KQ92</accession>